<name>A0A2V1JQH4_EUBRA</name>
<gene>
    <name evidence="1" type="ORF">LG34_15145</name>
</gene>
<dbReference type="Proteomes" id="UP000245288">
    <property type="component" value="Unassembled WGS sequence"/>
</dbReference>
<proteinExistence type="predicted"/>
<protein>
    <submittedName>
        <fullName evidence="1">Uncharacterized protein</fullName>
    </submittedName>
</protein>
<dbReference type="AlphaFoldDB" id="A0A2V1JQH4"/>
<dbReference type="EMBL" id="JRFU01000178">
    <property type="protein sequence ID" value="PWE85573.1"/>
    <property type="molecule type" value="Genomic_DNA"/>
</dbReference>
<accession>A0A2V1JQH4</accession>
<keyword evidence="2" id="KW-1185">Reference proteome</keyword>
<comment type="caution">
    <text evidence="1">The sequence shown here is derived from an EMBL/GenBank/DDBJ whole genome shotgun (WGS) entry which is preliminary data.</text>
</comment>
<organism evidence="1 2">
    <name type="scientific">Eubacterium ramulus</name>
    <dbReference type="NCBI Taxonomy" id="39490"/>
    <lineage>
        <taxon>Bacteria</taxon>
        <taxon>Bacillati</taxon>
        <taxon>Bacillota</taxon>
        <taxon>Clostridia</taxon>
        <taxon>Eubacteriales</taxon>
        <taxon>Eubacteriaceae</taxon>
        <taxon>Eubacterium</taxon>
    </lineage>
</organism>
<evidence type="ECO:0000313" key="1">
    <source>
        <dbReference type="EMBL" id="PWE85573.1"/>
    </source>
</evidence>
<reference evidence="1 2" key="1">
    <citation type="submission" date="2014-09" db="EMBL/GenBank/DDBJ databases">
        <title>Butyrate-producing bacteria isolated from human gut.</title>
        <authorList>
            <person name="Zhang Q."/>
            <person name="Zhao L."/>
        </authorList>
    </citation>
    <scope>NUCLEOTIDE SEQUENCE [LARGE SCALE GENOMIC DNA]</scope>
    <source>
        <strain evidence="1 2">21</strain>
    </source>
</reference>
<sequence length="59" mass="7186">MKLQYDKTKMNYHKILERKIVLDKNVIFSLKTEFIENEKEDVSKKKAMVFFSFLFYTVS</sequence>
<evidence type="ECO:0000313" key="2">
    <source>
        <dbReference type="Proteomes" id="UP000245288"/>
    </source>
</evidence>